<dbReference type="InterPro" id="IPR000626">
    <property type="entry name" value="Ubiquitin-like_dom"/>
</dbReference>
<feature type="domain" description="Ubiquitin-like" evidence="2">
    <location>
        <begin position="1096"/>
        <end position="1164"/>
    </location>
</feature>
<feature type="domain" description="Ubiquitin-like" evidence="2">
    <location>
        <begin position="429"/>
        <end position="498"/>
    </location>
</feature>
<evidence type="ECO:0000256" key="1">
    <source>
        <dbReference type="SAM" id="MobiDB-lite"/>
    </source>
</evidence>
<dbReference type="OrthoDB" id="1885901at2759"/>
<dbReference type="Pfam" id="PF00240">
    <property type="entry name" value="ubiquitin"/>
    <property type="match status" value="11"/>
</dbReference>
<keyword evidence="4" id="KW-1185">Reference proteome</keyword>
<proteinExistence type="predicted"/>
<dbReference type="PANTHER" id="PTHR10666">
    <property type="entry name" value="UBIQUITIN"/>
    <property type="match status" value="1"/>
</dbReference>
<organism evidence="3 4">
    <name type="scientific">Nitzschia inconspicua</name>
    <dbReference type="NCBI Taxonomy" id="303405"/>
    <lineage>
        <taxon>Eukaryota</taxon>
        <taxon>Sar</taxon>
        <taxon>Stramenopiles</taxon>
        <taxon>Ochrophyta</taxon>
        <taxon>Bacillariophyta</taxon>
        <taxon>Bacillariophyceae</taxon>
        <taxon>Bacillariophycidae</taxon>
        <taxon>Bacillariales</taxon>
        <taxon>Bacillariaceae</taxon>
        <taxon>Nitzschia</taxon>
    </lineage>
</organism>
<dbReference type="InterPro" id="IPR019954">
    <property type="entry name" value="Ubiquitin_CS"/>
</dbReference>
<feature type="domain" description="Ubiquitin-like" evidence="2">
    <location>
        <begin position="846"/>
        <end position="914"/>
    </location>
</feature>
<feature type="domain" description="Ubiquitin-like" evidence="2">
    <location>
        <begin position="687"/>
        <end position="743"/>
    </location>
</feature>
<feature type="domain" description="Ubiquitin-like" evidence="2">
    <location>
        <begin position="598"/>
        <end position="667"/>
    </location>
</feature>
<dbReference type="InterPro" id="IPR050158">
    <property type="entry name" value="Ubiquitin_ubiquitin-like"/>
</dbReference>
<accession>A0A9K3PY35</accession>
<feature type="compositionally biased region" description="Basic residues" evidence="1">
    <location>
        <begin position="1308"/>
        <end position="1317"/>
    </location>
</feature>
<feature type="domain" description="Ubiquitin-like" evidence="2">
    <location>
        <begin position="161"/>
        <end position="229"/>
    </location>
</feature>
<evidence type="ECO:0000259" key="2">
    <source>
        <dbReference type="PROSITE" id="PS50053"/>
    </source>
</evidence>
<feature type="domain" description="Ubiquitin-like" evidence="2">
    <location>
        <begin position="232"/>
        <end position="301"/>
    </location>
</feature>
<evidence type="ECO:0000313" key="4">
    <source>
        <dbReference type="Proteomes" id="UP000693970"/>
    </source>
</evidence>
<feature type="compositionally biased region" description="Polar residues" evidence="1">
    <location>
        <begin position="1262"/>
        <end position="1274"/>
    </location>
</feature>
<evidence type="ECO:0000313" key="3">
    <source>
        <dbReference type="EMBL" id="KAG7364107.1"/>
    </source>
</evidence>
<feature type="domain" description="Ubiquitin-like" evidence="2">
    <location>
        <begin position="1184"/>
        <end position="1236"/>
    </location>
</feature>
<feature type="domain" description="Ubiquitin-like" evidence="2">
    <location>
        <begin position="1025"/>
        <end position="1093"/>
    </location>
</feature>
<dbReference type="EMBL" id="JAGRRH010000009">
    <property type="protein sequence ID" value="KAG7364107.1"/>
    <property type="molecule type" value="Genomic_DNA"/>
</dbReference>
<sequence>MPAKSIGGVTEHVVEGKLETGRTFTLIVDACEPLKNVREKIRKKIGFPIGDLRIDRKTWGENDEDVTFEEAGGTRAGCVLAVEPPEIEIALPDNQKINLKIMPTMTMKDVKELIAETSPDFSKEVKEGRMFFFHGDSEIDENTSFDKIEFTSGQKLELRCIELTIKCWDGRTFKIGAQANWYIDDLKNCIFNKSKILPEKQRLSFEGTPVVEDQQLLKQGIVHNTTIHLEKMLIKVQIPSRKEPIFLDVEDTDLVTDIKRRALKKSDTLIEDPFIVFGGIPLVSERSLSQCSIQHNDLLLLEEYRISVLHWDGEVFLLDRIRQRDTVAKVQQILLEAHDIPLEEQQLSFSGKRLQSSRTLMEEGVNHRAVLVLEPRNINIQLPNADKKVLKKLKTKTFTSEHEEIWPIMPDWKHRIFFFDGDDKIDASIELSVLHWSGERVLLQEILLTMKISEVKDKILKLHGIKKKKQKLSFQGKLLDDNRTLLDQGVKHKSVLTLESLKKNTIANPNLDRVLLNPLPAKLESHISISVMHWKGDSIQLHADPHEYIDDIKEKIADQLSIPVDYQRLIFHGSSTSDHLNLKEQNIVNGAVLELLQMEILVEVATRNSPISVLVEPDDKISRVKRNLAKKANIPVDMQCILLAGEELTDSRTLSSYNIEHGDTLVLEMFKVRILHWSGDQFDLDGLNPTATVQEVKAAIWKLSKVPILDQQLVLKGKTLNDVLGLREQGVAYRSVLILQEKKLIDSEKNENMKSKVSFRFLKTAGAIDPLLTPFPLEVKLWDDTSFFIDVSGSDYIDDVKDKIFAIEKIPLDYQLLHHKGQPVTIDSNLQNQGIKKGSCLCLTYVPVSIKLPSGQTVDLQLSYRDTIKRAKQLLKETSGILAKDQFLMMSGKELNDSMRVCDYGIDGDDILLLETFTIKVADWVGKLFEVIGLHPGNGLQDLNAKITDMKGIPAERQILKFNGRSMNSAASLKDQGIEHRSILVLEPPDDRIMSPTKEKLSFKFFSSALGPSKESYKVAQTPILCLHIKNSNGDMFLIKAQPTEYVEDIKEKICIKKKIPVNKQRLKFEGALLENTSTLQSLGICDGSVLFLGMIQIQVKLPNGTCIDVEVEVDDTVVRLKRRLKDLGGVSVENQFLMFGGQLLENTKKLSLYGIDHEDIIELEMFKVYIADWTGDVFEVSGIQPSNNISAVKDQIKAIRGIVPSQQILSANGQKLNEFLRLKDQGLKHRTILFLDSPSRMQSIIEVDNGKNQDEEREEITTATNSSLTSESKMNGKGGKMTRGENANGINRGKMKSKPLDEPSHTSKTKKLKRKKEIKESNK</sequence>
<dbReference type="PROSITE" id="PS00299">
    <property type="entry name" value="UBIQUITIN_1"/>
    <property type="match status" value="3"/>
</dbReference>
<feature type="region of interest" description="Disordered" evidence="1">
    <location>
        <begin position="1248"/>
        <end position="1324"/>
    </location>
</feature>
<feature type="domain" description="Ubiquitin-like" evidence="2">
    <location>
        <begin position="321"/>
        <end position="373"/>
    </location>
</feature>
<dbReference type="Proteomes" id="UP000693970">
    <property type="component" value="Unassembled WGS sequence"/>
</dbReference>
<reference evidence="3" key="2">
    <citation type="submission" date="2021-04" db="EMBL/GenBank/DDBJ databases">
        <authorList>
            <person name="Podell S."/>
        </authorList>
    </citation>
    <scope>NUCLEOTIDE SEQUENCE</scope>
    <source>
        <strain evidence="3">Hildebrandi</strain>
    </source>
</reference>
<name>A0A9K3PY35_9STRA</name>
<feature type="domain" description="Ubiquitin-like" evidence="2">
    <location>
        <begin position="940"/>
        <end position="986"/>
    </location>
</feature>
<feature type="domain" description="Ubiquitin-like" evidence="2">
    <location>
        <begin position="527"/>
        <end position="596"/>
    </location>
</feature>
<feature type="domain" description="Ubiquitin-like" evidence="2">
    <location>
        <begin position="775"/>
        <end position="841"/>
    </location>
</feature>
<dbReference type="SMART" id="SM00213">
    <property type="entry name" value="UBQ"/>
    <property type="match status" value="11"/>
</dbReference>
<reference evidence="3" key="1">
    <citation type="journal article" date="2021" name="Sci. Rep.">
        <title>Diploid genomic architecture of Nitzschia inconspicua, an elite biomass production diatom.</title>
        <authorList>
            <person name="Oliver A."/>
            <person name="Podell S."/>
            <person name="Pinowska A."/>
            <person name="Traller J.C."/>
            <person name="Smith S.R."/>
            <person name="McClure R."/>
            <person name="Beliaev A."/>
            <person name="Bohutskyi P."/>
            <person name="Hill E.A."/>
            <person name="Rabines A."/>
            <person name="Zheng H."/>
            <person name="Allen L.Z."/>
            <person name="Kuo A."/>
            <person name="Grigoriev I.V."/>
            <person name="Allen A.E."/>
            <person name="Hazlebeck D."/>
            <person name="Allen E.E."/>
        </authorList>
    </citation>
    <scope>NUCLEOTIDE SEQUENCE</scope>
    <source>
        <strain evidence="3">Hildebrandi</strain>
    </source>
</reference>
<gene>
    <name evidence="3" type="ORF">IV203_037309</name>
</gene>
<dbReference type="CDD" id="cd17039">
    <property type="entry name" value="Ubl_ubiquitin_like"/>
    <property type="match status" value="10"/>
</dbReference>
<protein>
    <submittedName>
        <fullName evidence="3">Ubiquitin family protein</fullName>
    </submittedName>
</protein>
<dbReference type="PROSITE" id="PS50053">
    <property type="entry name" value="UBIQUITIN_2"/>
    <property type="match status" value="13"/>
</dbReference>
<comment type="caution">
    <text evidence="3">The sequence shown here is derived from an EMBL/GenBank/DDBJ whole genome shotgun (WGS) entry which is preliminary data.</text>
</comment>